<dbReference type="Proteomes" id="UP001482620">
    <property type="component" value="Unassembled WGS sequence"/>
</dbReference>
<dbReference type="EMBL" id="JAHRIQ010110294">
    <property type="protein sequence ID" value="MEQ2257367.1"/>
    <property type="molecule type" value="Genomic_DNA"/>
</dbReference>
<evidence type="ECO:0000313" key="1">
    <source>
        <dbReference type="EMBL" id="MEQ2257367.1"/>
    </source>
</evidence>
<keyword evidence="2" id="KW-1185">Reference proteome</keyword>
<protein>
    <submittedName>
        <fullName evidence="1">Uncharacterized protein</fullName>
    </submittedName>
</protein>
<name>A0ABV0VKW4_9TELE</name>
<gene>
    <name evidence="1" type="ORF">ILYODFUR_034103</name>
</gene>
<proteinExistence type="predicted"/>
<sequence length="112" mass="12188">MGTRKSSVGTLNVSVHTVQSIISPCRNGDVLVKSGQSVRQFYVFKVPSNHLNASRCFVCSELMVSCNSFSASLALALAPDGMQTMVTNTAVNTRGRWYGRHFTVICSITPEE</sequence>
<reference evidence="1 2" key="1">
    <citation type="submission" date="2021-06" db="EMBL/GenBank/DDBJ databases">
        <authorList>
            <person name="Palmer J.M."/>
        </authorList>
    </citation>
    <scope>NUCLEOTIDE SEQUENCE [LARGE SCALE GENOMIC DNA]</scope>
    <source>
        <strain evidence="2">if_2019</strain>
        <tissue evidence="1">Muscle</tissue>
    </source>
</reference>
<accession>A0ABV0VKW4</accession>
<organism evidence="1 2">
    <name type="scientific">Ilyodon furcidens</name>
    <name type="common">goldbreast splitfin</name>
    <dbReference type="NCBI Taxonomy" id="33524"/>
    <lineage>
        <taxon>Eukaryota</taxon>
        <taxon>Metazoa</taxon>
        <taxon>Chordata</taxon>
        <taxon>Craniata</taxon>
        <taxon>Vertebrata</taxon>
        <taxon>Euteleostomi</taxon>
        <taxon>Actinopterygii</taxon>
        <taxon>Neopterygii</taxon>
        <taxon>Teleostei</taxon>
        <taxon>Neoteleostei</taxon>
        <taxon>Acanthomorphata</taxon>
        <taxon>Ovalentaria</taxon>
        <taxon>Atherinomorphae</taxon>
        <taxon>Cyprinodontiformes</taxon>
        <taxon>Goodeidae</taxon>
        <taxon>Ilyodon</taxon>
    </lineage>
</organism>
<comment type="caution">
    <text evidence="1">The sequence shown here is derived from an EMBL/GenBank/DDBJ whole genome shotgun (WGS) entry which is preliminary data.</text>
</comment>
<evidence type="ECO:0000313" key="2">
    <source>
        <dbReference type="Proteomes" id="UP001482620"/>
    </source>
</evidence>